<dbReference type="EMBL" id="JAUKTV010000012">
    <property type="protein sequence ID" value="KAK0721340.1"/>
    <property type="molecule type" value="Genomic_DNA"/>
</dbReference>
<sequence length="338" mass="36947">MAADAGRLSGRPAIATEGSVEALSLIRIPLSNGLRPPAAAWNAGSQEVGSMQAATVVAALIQVFGLAVACALCSGRCGWPSPGPMPRHQFPGIHSVPALVDETIERTVHETLGKGGKLSVGCLPFKATSHQLVKRRRRRSKISWFVTVAMQDDDGGQHLSDTVVYPSPLLIQRFISERKIEEKVARRAWGFYTCKFRSAGLQTLDITQSHVAGGYQLVVETTAAAKVFRGEGKCRCMSTVKAYEWKTRTRRRDSHRKFNLPGHPPEGPSVVSTGSFGLTCLNPERLGDIGTESHANLQAENLAIRIQMERGLQVPHKWAIKDRFEPWSPDYNAIESEG</sequence>
<keyword evidence="2" id="KW-1185">Reference proteome</keyword>
<dbReference type="Proteomes" id="UP001172159">
    <property type="component" value="Unassembled WGS sequence"/>
</dbReference>
<dbReference type="AlphaFoldDB" id="A0AA40DZE6"/>
<name>A0AA40DZE6_9PEZI</name>
<evidence type="ECO:0000313" key="1">
    <source>
        <dbReference type="EMBL" id="KAK0721340.1"/>
    </source>
</evidence>
<gene>
    <name evidence="1" type="ORF">B0T21DRAFT_423852</name>
</gene>
<comment type="caution">
    <text evidence="1">The sequence shown here is derived from an EMBL/GenBank/DDBJ whole genome shotgun (WGS) entry which is preliminary data.</text>
</comment>
<accession>A0AA40DZE6</accession>
<evidence type="ECO:0000313" key="2">
    <source>
        <dbReference type="Proteomes" id="UP001172159"/>
    </source>
</evidence>
<protein>
    <submittedName>
        <fullName evidence="1">Uncharacterized protein</fullName>
    </submittedName>
</protein>
<organism evidence="1 2">
    <name type="scientific">Apiosordaria backusii</name>
    <dbReference type="NCBI Taxonomy" id="314023"/>
    <lineage>
        <taxon>Eukaryota</taxon>
        <taxon>Fungi</taxon>
        <taxon>Dikarya</taxon>
        <taxon>Ascomycota</taxon>
        <taxon>Pezizomycotina</taxon>
        <taxon>Sordariomycetes</taxon>
        <taxon>Sordariomycetidae</taxon>
        <taxon>Sordariales</taxon>
        <taxon>Lasiosphaeriaceae</taxon>
        <taxon>Apiosordaria</taxon>
    </lineage>
</organism>
<reference evidence="1" key="1">
    <citation type="submission" date="2023-06" db="EMBL/GenBank/DDBJ databases">
        <title>Genome-scale phylogeny and comparative genomics of the fungal order Sordariales.</title>
        <authorList>
            <consortium name="Lawrence Berkeley National Laboratory"/>
            <person name="Hensen N."/>
            <person name="Bonometti L."/>
            <person name="Westerberg I."/>
            <person name="Brannstrom I.O."/>
            <person name="Guillou S."/>
            <person name="Cros-Aarteil S."/>
            <person name="Calhoun S."/>
            <person name="Haridas S."/>
            <person name="Kuo A."/>
            <person name="Mondo S."/>
            <person name="Pangilinan J."/>
            <person name="Riley R."/>
            <person name="Labutti K."/>
            <person name="Andreopoulos B."/>
            <person name="Lipzen A."/>
            <person name="Chen C."/>
            <person name="Yanf M."/>
            <person name="Daum C."/>
            <person name="Ng V."/>
            <person name="Clum A."/>
            <person name="Steindorff A."/>
            <person name="Ohm R."/>
            <person name="Martin F."/>
            <person name="Silar P."/>
            <person name="Natvig D."/>
            <person name="Lalanne C."/>
            <person name="Gautier V."/>
            <person name="Ament-Velasquez S.L."/>
            <person name="Kruys A."/>
            <person name="Hutchinson M.I."/>
            <person name="Powell A.J."/>
            <person name="Barry K."/>
            <person name="Miller A.N."/>
            <person name="Grigoriev I.V."/>
            <person name="Debuchy R."/>
            <person name="Gladieux P."/>
            <person name="Thoren M.H."/>
            <person name="Johannesson H."/>
        </authorList>
    </citation>
    <scope>NUCLEOTIDE SEQUENCE</scope>
    <source>
        <strain evidence="1">CBS 540.89</strain>
    </source>
</reference>
<proteinExistence type="predicted"/>